<feature type="transmembrane region" description="Helical" evidence="1">
    <location>
        <begin position="314"/>
        <end position="331"/>
    </location>
</feature>
<accession>A0ABY6Z624</accession>
<gene>
    <name evidence="2" type="ORF">NZD86_06390</name>
</gene>
<keyword evidence="3" id="KW-1185">Reference proteome</keyword>
<dbReference type="Proteomes" id="UP001164803">
    <property type="component" value="Chromosome"/>
</dbReference>
<evidence type="ECO:0000256" key="1">
    <source>
        <dbReference type="SAM" id="Phobius"/>
    </source>
</evidence>
<feature type="transmembrane region" description="Helical" evidence="1">
    <location>
        <begin position="120"/>
        <end position="139"/>
    </location>
</feature>
<sequence>MKWLRSLERIYRVEILLLFLWLVIFAIRAGSPISDPDTPWHIATGRFILQHHHIPTADPFSWSMLGQPWVTQEWLFEVVLAWLTQSFGFLGLWGLMVCLHTVTVLVLYRLCCFVSGDQRVFSAIAASLGVAAGLAFWVIRPQLVSYTMFAVFLWILSHVQRGHLKMLWLVPPLVLIWANAHASVSIGIAMLLFEVLISFLPNIGRLERASLTPRSRLYLLLTAVVSVMVGLFNPNTYHEFTYALLSNNSLMVNSINEWHSPNFHSEYYKYGVIPFLAGVFVLLIIRNKRIPMKYVLYFGACFALTLVYQRFMPYLAITGAPLIAIVTADWLRGLLNPSRLFRYVYAVLMLGVVADFVVQVPSLRGSVDAHFATNAYPIDSVNYIKQHPVPGPMLNAYDFGGYLIYRDVPTFVDGRTDIYLHKNIFQDYMDLQNLAWDAPDLLDKYKFNSAMLPSGYSLSVYLTNNPDWHIVYSGPNAEIFVRNKSIK</sequence>
<protein>
    <recommendedName>
        <fullName evidence="4">Dolichyl-phosphate-mannose-protein mannosyltransferase</fullName>
    </recommendedName>
</protein>
<keyword evidence="1" id="KW-0812">Transmembrane</keyword>
<reference evidence="2" key="1">
    <citation type="submission" date="2022-08" db="EMBL/GenBank/DDBJ databases">
        <title>Alicyclobacillus dauci DSM2870, complete genome.</title>
        <authorList>
            <person name="Wang Q."/>
            <person name="Cai R."/>
            <person name="Wang Z."/>
        </authorList>
    </citation>
    <scope>NUCLEOTIDE SEQUENCE</scope>
    <source>
        <strain evidence="2">DSM 28700</strain>
    </source>
</reference>
<feature type="transmembrane region" description="Helical" evidence="1">
    <location>
        <begin position="343"/>
        <end position="363"/>
    </location>
</feature>
<name>A0ABY6Z624_9BACL</name>
<keyword evidence="1" id="KW-1133">Transmembrane helix</keyword>
<dbReference type="RefSeq" id="WP_268045671.1">
    <property type="nucleotide sequence ID" value="NZ_CP104064.1"/>
</dbReference>
<feature type="transmembrane region" description="Helical" evidence="1">
    <location>
        <begin position="217"/>
        <end position="237"/>
    </location>
</feature>
<feature type="transmembrane region" description="Helical" evidence="1">
    <location>
        <begin position="174"/>
        <end position="197"/>
    </location>
</feature>
<feature type="transmembrane region" description="Helical" evidence="1">
    <location>
        <begin position="292"/>
        <end position="308"/>
    </location>
</feature>
<keyword evidence="1" id="KW-0472">Membrane</keyword>
<organism evidence="2 3">
    <name type="scientific">Alicyclobacillus dauci</name>
    <dbReference type="NCBI Taxonomy" id="1475485"/>
    <lineage>
        <taxon>Bacteria</taxon>
        <taxon>Bacillati</taxon>
        <taxon>Bacillota</taxon>
        <taxon>Bacilli</taxon>
        <taxon>Bacillales</taxon>
        <taxon>Alicyclobacillaceae</taxon>
        <taxon>Alicyclobacillus</taxon>
    </lineage>
</organism>
<dbReference type="EMBL" id="CP104064">
    <property type="protein sequence ID" value="WAH38113.1"/>
    <property type="molecule type" value="Genomic_DNA"/>
</dbReference>
<proteinExistence type="predicted"/>
<evidence type="ECO:0000313" key="2">
    <source>
        <dbReference type="EMBL" id="WAH38113.1"/>
    </source>
</evidence>
<feature type="transmembrane region" description="Helical" evidence="1">
    <location>
        <begin position="267"/>
        <end position="285"/>
    </location>
</feature>
<feature type="transmembrane region" description="Helical" evidence="1">
    <location>
        <begin position="87"/>
        <end position="108"/>
    </location>
</feature>
<evidence type="ECO:0008006" key="4">
    <source>
        <dbReference type="Google" id="ProtNLM"/>
    </source>
</evidence>
<evidence type="ECO:0000313" key="3">
    <source>
        <dbReference type="Proteomes" id="UP001164803"/>
    </source>
</evidence>